<reference evidence="2" key="1">
    <citation type="submission" date="2022-01" db="EMBL/GenBank/DDBJ databases">
        <title>Comparative genomics reveals a dynamic genome evolution in the ectomycorrhizal milk-cap (Lactarius) mushrooms.</title>
        <authorList>
            <consortium name="DOE Joint Genome Institute"/>
            <person name="Lebreton A."/>
            <person name="Tang N."/>
            <person name="Kuo A."/>
            <person name="LaButti K."/>
            <person name="Drula E."/>
            <person name="Barry K."/>
            <person name="Clum A."/>
            <person name="Lipzen A."/>
            <person name="Mousain D."/>
            <person name="Ng V."/>
            <person name="Wang R."/>
            <person name="Wang X."/>
            <person name="Dai Y."/>
            <person name="Henrissat B."/>
            <person name="Grigoriev I.V."/>
            <person name="Guerin-Laguette A."/>
            <person name="Yu F."/>
            <person name="Martin F.M."/>
        </authorList>
    </citation>
    <scope>NUCLEOTIDE SEQUENCE</scope>
    <source>
        <strain evidence="2">QP</strain>
    </source>
</reference>
<gene>
    <name evidence="2" type="ORF">EDB92DRAFT_1939065</name>
</gene>
<dbReference type="PANTHER" id="PTHR40370">
    <property type="entry name" value="EXPRESSED PROTEIN"/>
    <property type="match status" value="1"/>
</dbReference>
<proteinExistence type="predicted"/>
<name>A0AAD4LSW7_9AGAM</name>
<dbReference type="Gene3D" id="3.30.530.20">
    <property type="match status" value="1"/>
</dbReference>
<dbReference type="Pfam" id="PF11274">
    <property type="entry name" value="DUF3074"/>
    <property type="match status" value="1"/>
</dbReference>
<dbReference type="Proteomes" id="UP001201163">
    <property type="component" value="Unassembled WGS sequence"/>
</dbReference>
<dbReference type="SUPFAM" id="SSF55961">
    <property type="entry name" value="Bet v1-like"/>
    <property type="match status" value="1"/>
</dbReference>
<dbReference type="AlphaFoldDB" id="A0AAD4LSW7"/>
<dbReference type="EMBL" id="JAKELL010000001">
    <property type="protein sequence ID" value="KAH9001312.1"/>
    <property type="molecule type" value="Genomic_DNA"/>
</dbReference>
<dbReference type="PANTHER" id="PTHR40370:SF1">
    <property type="entry name" value="DUF3074 DOMAIN-CONTAINING PROTEIN"/>
    <property type="match status" value="1"/>
</dbReference>
<evidence type="ECO:0000259" key="1">
    <source>
        <dbReference type="Pfam" id="PF11274"/>
    </source>
</evidence>
<evidence type="ECO:0000313" key="3">
    <source>
        <dbReference type="Proteomes" id="UP001201163"/>
    </source>
</evidence>
<protein>
    <recommendedName>
        <fullName evidence="1">DUF3074 domain-containing protein</fullName>
    </recommendedName>
</protein>
<dbReference type="InterPro" id="IPR024500">
    <property type="entry name" value="DUF3074"/>
</dbReference>
<keyword evidence="3" id="KW-1185">Reference proteome</keyword>
<feature type="domain" description="DUF3074" evidence="1">
    <location>
        <begin position="64"/>
        <end position="226"/>
    </location>
</feature>
<sequence>MSSSFKLTIARELRPDELPSDEQVIVAAREVLEASKGWKKGKAYQKNTVRTYSKPKGPGDGASWHCRVSEHTAAEATFDEFWSKIGINHSENEKEYIDVVKKATLIKKLSATQEIWSSYYEFPSFGVSSRVFTVLQVTHYEPSSPRTGLFISIPVDLTSEPDLAKLEETGVKGRYVSVESLTELPGGKTEWRMATSSSPGGRIPAFLVENTMASTISADVPHFLKWFQAVRRATETKEVVPTVPTASDLNAIADIPPVNKPAVVGLGTANAVEAPVA</sequence>
<comment type="caution">
    <text evidence="2">The sequence shown here is derived from an EMBL/GenBank/DDBJ whole genome shotgun (WGS) entry which is preliminary data.</text>
</comment>
<evidence type="ECO:0000313" key="2">
    <source>
        <dbReference type="EMBL" id="KAH9001312.1"/>
    </source>
</evidence>
<organism evidence="2 3">
    <name type="scientific">Lactarius akahatsu</name>
    <dbReference type="NCBI Taxonomy" id="416441"/>
    <lineage>
        <taxon>Eukaryota</taxon>
        <taxon>Fungi</taxon>
        <taxon>Dikarya</taxon>
        <taxon>Basidiomycota</taxon>
        <taxon>Agaricomycotina</taxon>
        <taxon>Agaricomycetes</taxon>
        <taxon>Russulales</taxon>
        <taxon>Russulaceae</taxon>
        <taxon>Lactarius</taxon>
    </lineage>
</organism>
<dbReference type="InterPro" id="IPR023393">
    <property type="entry name" value="START-like_dom_sf"/>
</dbReference>
<accession>A0AAD4LSW7</accession>